<keyword evidence="2" id="KW-0812">Transmembrane</keyword>
<name>A0A6S7EF51_9BURK</name>
<keyword evidence="4" id="KW-1185">Reference proteome</keyword>
<accession>A0A6S7EF51</accession>
<dbReference type="AlphaFoldDB" id="A0A6S7EF51"/>
<feature type="region of interest" description="Disordered" evidence="1">
    <location>
        <begin position="1"/>
        <end position="20"/>
    </location>
</feature>
<keyword evidence="2" id="KW-1133">Transmembrane helix</keyword>
<evidence type="ECO:0000313" key="3">
    <source>
        <dbReference type="EMBL" id="CAB3907549.1"/>
    </source>
</evidence>
<dbReference type="EMBL" id="CADIKZ010000015">
    <property type="protein sequence ID" value="CAB3907549.1"/>
    <property type="molecule type" value="Genomic_DNA"/>
</dbReference>
<evidence type="ECO:0000313" key="4">
    <source>
        <dbReference type="Proteomes" id="UP000494203"/>
    </source>
</evidence>
<keyword evidence="2" id="KW-0472">Membrane</keyword>
<protein>
    <submittedName>
        <fullName evidence="3">Uncharacterized protein</fullName>
    </submittedName>
</protein>
<sequence>MKALSGGRLGRARHAGPGGRAGARGVIVGLIVVVCMAPNATGMAAGGAPMAFVSPQETTPAALRFPTGSRVEPLADRLWLHGLPLQAVVFDAPVDVPALIRTLSRQQPAFRDLLILPGLAILSGRAGDAIWVALLASPSAGRSVGSVSSLRAWAQSPDAPAPSWLPPAARLKLDVGVLDGGTTVRESVWQHPMAPARLEAILRQRLLRQGWRFDEDGGAGAWQSWRRRGERLQWMMMPLNAGSGLWVRWWKP</sequence>
<dbReference type="RefSeq" id="WP_244957910.1">
    <property type="nucleotide sequence ID" value="NZ_CADIKZ010000015.1"/>
</dbReference>
<feature type="transmembrane region" description="Helical" evidence="2">
    <location>
        <begin position="21"/>
        <end position="40"/>
    </location>
</feature>
<proteinExistence type="predicted"/>
<organism evidence="3 4">
    <name type="scientific">Achromobacter pulmonis</name>
    <dbReference type="NCBI Taxonomy" id="1389932"/>
    <lineage>
        <taxon>Bacteria</taxon>
        <taxon>Pseudomonadati</taxon>
        <taxon>Pseudomonadota</taxon>
        <taxon>Betaproteobacteria</taxon>
        <taxon>Burkholderiales</taxon>
        <taxon>Alcaligenaceae</taxon>
        <taxon>Achromobacter</taxon>
    </lineage>
</organism>
<evidence type="ECO:0000256" key="2">
    <source>
        <dbReference type="SAM" id="Phobius"/>
    </source>
</evidence>
<reference evidence="3 4" key="1">
    <citation type="submission" date="2020-04" db="EMBL/GenBank/DDBJ databases">
        <authorList>
            <person name="De Canck E."/>
        </authorList>
    </citation>
    <scope>NUCLEOTIDE SEQUENCE [LARGE SCALE GENOMIC DNA]</scope>
    <source>
        <strain evidence="3 4">LMG 26788</strain>
    </source>
</reference>
<gene>
    <name evidence="3" type="ORF">LMG26788_04610</name>
</gene>
<dbReference type="Proteomes" id="UP000494203">
    <property type="component" value="Unassembled WGS sequence"/>
</dbReference>
<evidence type="ECO:0000256" key="1">
    <source>
        <dbReference type="SAM" id="MobiDB-lite"/>
    </source>
</evidence>